<dbReference type="EMBL" id="QZFU01000014">
    <property type="protein sequence ID" value="RJO77999.1"/>
    <property type="molecule type" value="Genomic_DNA"/>
</dbReference>
<dbReference type="Proteomes" id="UP000266677">
    <property type="component" value="Unassembled WGS sequence"/>
</dbReference>
<dbReference type="AlphaFoldDB" id="A0A3A4KFT4"/>
<dbReference type="InterPro" id="IPR024078">
    <property type="entry name" value="LmbE-like_dom_sf"/>
</dbReference>
<organism evidence="1 2">
    <name type="scientific">Nocardia panacis</name>
    <dbReference type="NCBI Taxonomy" id="2340916"/>
    <lineage>
        <taxon>Bacteria</taxon>
        <taxon>Bacillati</taxon>
        <taxon>Actinomycetota</taxon>
        <taxon>Actinomycetes</taxon>
        <taxon>Mycobacteriales</taxon>
        <taxon>Nocardiaceae</taxon>
        <taxon>Nocardia</taxon>
    </lineage>
</organism>
<evidence type="ECO:0000313" key="1">
    <source>
        <dbReference type="EMBL" id="RJO77999.1"/>
    </source>
</evidence>
<dbReference type="SUPFAM" id="SSF102588">
    <property type="entry name" value="LmbE-like"/>
    <property type="match status" value="1"/>
</dbReference>
<evidence type="ECO:0000313" key="2">
    <source>
        <dbReference type="Proteomes" id="UP000266677"/>
    </source>
</evidence>
<proteinExistence type="predicted"/>
<keyword evidence="2" id="KW-1185">Reference proteome</keyword>
<gene>
    <name evidence="1" type="ORF">D5S18_06960</name>
</gene>
<sequence length="149" mass="16049">MSSTRPPIVPESSARSKVEPTVVIGPEITSYNQDHAAVARALLTALRPGPPGSRWQPDVVLTYEEVADSWAALQVSSRTVFVELSDVDVEGKVAAMSRHASQCREHPHTRSPEALRALAVLRGAQSGCRGAEAFGCLRWVVRLRPGLGV</sequence>
<protein>
    <submittedName>
        <fullName evidence="1">Uncharacterized protein</fullName>
    </submittedName>
</protein>
<comment type="caution">
    <text evidence="1">The sequence shown here is derived from an EMBL/GenBank/DDBJ whole genome shotgun (WGS) entry which is preliminary data.</text>
</comment>
<dbReference type="RefSeq" id="WP_120038976.1">
    <property type="nucleotide sequence ID" value="NZ_QZFU01000014.1"/>
</dbReference>
<name>A0A3A4KFT4_9NOCA</name>
<dbReference type="OrthoDB" id="116799at2"/>
<dbReference type="Gene3D" id="3.40.50.10320">
    <property type="entry name" value="LmbE-like"/>
    <property type="match status" value="1"/>
</dbReference>
<reference evidence="1 2" key="1">
    <citation type="submission" date="2018-09" db="EMBL/GenBank/DDBJ databases">
        <title>YIM PH21274 draft genome.</title>
        <authorList>
            <person name="Miao C."/>
        </authorList>
    </citation>
    <scope>NUCLEOTIDE SEQUENCE [LARGE SCALE GENOMIC DNA]</scope>
    <source>
        <strain evidence="1 2">YIM PH 21724</strain>
    </source>
</reference>
<accession>A0A3A4KFT4</accession>